<reference evidence="3 4" key="1">
    <citation type="submission" date="2016-12" db="EMBL/GenBank/DDBJ databases">
        <title>The genomes of Aspergillus section Nigri reveals drivers in fungal speciation.</title>
        <authorList>
            <consortium name="DOE Joint Genome Institute"/>
            <person name="Vesth T.C."/>
            <person name="Nybo J."/>
            <person name="Theobald S."/>
            <person name="Brandl J."/>
            <person name="Frisvad J.C."/>
            <person name="Nielsen K.F."/>
            <person name="Lyhne E.K."/>
            <person name="Kogle M.E."/>
            <person name="Kuo A."/>
            <person name="Riley R."/>
            <person name="Clum A."/>
            <person name="Nolan M."/>
            <person name="Lipzen A."/>
            <person name="Salamov A."/>
            <person name="Henrissat B."/>
            <person name="Wiebenga A."/>
            <person name="De Vries R.P."/>
            <person name="Grigoriev I.V."/>
            <person name="Mortensen U.H."/>
            <person name="Andersen M.R."/>
            <person name="Baker S.E."/>
        </authorList>
    </citation>
    <scope>NUCLEOTIDE SEQUENCE [LARGE SCALE GENOMIC DNA]</scope>
    <source>
        <strain evidence="3 4">IBT 23096</strain>
    </source>
</reference>
<gene>
    <name evidence="3" type="ORF">P170DRAFT_465987</name>
</gene>
<keyword evidence="2" id="KW-0812">Transmembrane</keyword>
<keyword evidence="2" id="KW-1133">Transmembrane helix</keyword>
<evidence type="ECO:0000256" key="1">
    <source>
        <dbReference type="SAM" id="MobiDB-lite"/>
    </source>
</evidence>
<dbReference type="EMBL" id="MSFO01000006">
    <property type="protein sequence ID" value="PLB46477.1"/>
    <property type="molecule type" value="Genomic_DNA"/>
</dbReference>
<dbReference type="Proteomes" id="UP000234275">
    <property type="component" value="Unassembled WGS sequence"/>
</dbReference>
<accession>A0A2I2G0R6</accession>
<dbReference type="VEuPathDB" id="FungiDB:P170DRAFT_465987"/>
<keyword evidence="4" id="KW-1185">Reference proteome</keyword>
<feature type="transmembrane region" description="Helical" evidence="2">
    <location>
        <begin position="163"/>
        <end position="182"/>
    </location>
</feature>
<feature type="transmembrane region" description="Helical" evidence="2">
    <location>
        <begin position="202"/>
        <end position="226"/>
    </location>
</feature>
<dbReference type="OrthoDB" id="5342924at2759"/>
<feature type="transmembrane region" description="Helical" evidence="2">
    <location>
        <begin position="92"/>
        <end position="116"/>
    </location>
</feature>
<evidence type="ECO:0000313" key="4">
    <source>
        <dbReference type="Proteomes" id="UP000234275"/>
    </source>
</evidence>
<dbReference type="STRING" id="1392250.A0A2I2G0R6"/>
<feature type="region of interest" description="Disordered" evidence="1">
    <location>
        <begin position="15"/>
        <end position="44"/>
    </location>
</feature>
<comment type="caution">
    <text evidence="3">The sequence shown here is derived from an EMBL/GenBank/DDBJ whole genome shotgun (WGS) entry which is preliminary data.</text>
</comment>
<dbReference type="AlphaFoldDB" id="A0A2I2G0R6"/>
<feature type="transmembrane region" description="Helical" evidence="2">
    <location>
        <begin position="733"/>
        <end position="755"/>
    </location>
</feature>
<evidence type="ECO:0000256" key="2">
    <source>
        <dbReference type="SAM" id="Phobius"/>
    </source>
</evidence>
<name>A0A2I2G0R6_9EURO</name>
<dbReference type="RefSeq" id="XP_024701779.1">
    <property type="nucleotide sequence ID" value="XM_024852375.1"/>
</dbReference>
<protein>
    <submittedName>
        <fullName evidence="3">Uncharacterized protein</fullName>
    </submittedName>
</protein>
<keyword evidence="2" id="KW-0472">Membrane</keyword>
<proteinExistence type="predicted"/>
<organism evidence="3 4">
    <name type="scientific">Aspergillus steynii IBT 23096</name>
    <dbReference type="NCBI Taxonomy" id="1392250"/>
    <lineage>
        <taxon>Eukaryota</taxon>
        <taxon>Fungi</taxon>
        <taxon>Dikarya</taxon>
        <taxon>Ascomycota</taxon>
        <taxon>Pezizomycotina</taxon>
        <taxon>Eurotiomycetes</taxon>
        <taxon>Eurotiomycetidae</taxon>
        <taxon>Eurotiales</taxon>
        <taxon>Aspergillaceae</taxon>
        <taxon>Aspergillus</taxon>
        <taxon>Aspergillus subgen. Circumdati</taxon>
    </lineage>
</organism>
<dbReference type="GeneID" id="36560073"/>
<evidence type="ECO:0000313" key="3">
    <source>
        <dbReference type="EMBL" id="PLB46477.1"/>
    </source>
</evidence>
<sequence>MVTRRFNLPFYSRTQSDDVPLQSRGVREEDTEDDEMPATATKSPTGGWQNTWLYEVASTLRVLGLQLFILPLRRWLGTTRETPKVAVRGSHIAALLRSLVHLVPIAASLALVILTIQGRYLGATVSNVSYLQFAAKAHEILIQASLTYIIGNEIGRQLTSMRGVPFGLIFSAAKITDVTYLWSSAFAGSFKSSLGRMKRSLATVFMVLVAVILATGAGPSSAILMIPRVDSWPAGSTRFWVNAPAKDIWPDSLEASSLMDSNSCRHIEDPLLSNDCPGSEYGQLRSYFILQDHTNVQENYQRYFESYLTQRPGTSASAQVTGKNSLRSLSIMNPKYVNVQNRAFATTASTYASAPQAAITDALISMAEMWGLALGQTTDMKTVEPGVGGYTIIGRDDSEDLPISSNQLVYHVLEGPYDQAYVTSRCNGMSVNTTDLKSPATIPVELAPSGDWTQRPRTANWDRYHDPDKNWSEIPNTNWSSVFSIEGNVHDYRIWWLGLDIHAIPGSENNVAAARDSLLAFVIPPNTSTSSEYPLNVSLCSASAGWARSTLNVTTDAQDPNRVSSSLNKANQSTVAGAYRWFRHDIDNSREAAGTAFDYPAFPQRPISIAQSWLDLLNPTVPAADNVTQNTTVFNSLVRASGVMSNDTITLATIISSMLANGISRAGFYGNLTGTVATDALPNQKDSTRLSHRWLEDSDVFSVDADRADEYTMFKKDTFVVGYSFKMRGTPSVLAVIVLLAYCALALGYTIYTIIIGVSADNWSSAMEITALAMNSPASEALRNTGAGISGTGVYGAQATVRVLSGKKELGDSDYENIQDDGEERLALILDERGSEVRSDVGLVKRNVEYG</sequence>